<dbReference type="Pfam" id="PF13637">
    <property type="entry name" value="Ank_4"/>
    <property type="match status" value="2"/>
</dbReference>
<reference evidence="2" key="2">
    <citation type="submission" date="2010-04" db="EMBL/GenBank/DDBJ databases">
        <authorList>
            <person name="Buell R."/>
            <person name="Hamilton J."/>
            <person name="Hostetler J."/>
        </authorList>
    </citation>
    <scope>NUCLEOTIDE SEQUENCE [LARGE SCALE GENOMIC DNA]</scope>
    <source>
        <strain evidence="2">DAOM:BR144</strain>
    </source>
</reference>
<dbReference type="HOGENOM" id="CLU_014745_2_2_1"/>
<keyword evidence="2" id="KW-1185">Reference proteome</keyword>
<dbReference type="PANTHER" id="PTHR46586">
    <property type="entry name" value="ANKYRIN REPEAT-CONTAINING PROTEIN"/>
    <property type="match status" value="1"/>
</dbReference>
<dbReference type="Pfam" id="PF12796">
    <property type="entry name" value="Ank_2"/>
    <property type="match status" value="1"/>
</dbReference>
<dbReference type="InterPro" id="IPR002110">
    <property type="entry name" value="Ankyrin_rpt"/>
</dbReference>
<dbReference type="EMBL" id="GL376632">
    <property type="status" value="NOT_ANNOTATED_CDS"/>
    <property type="molecule type" value="Genomic_DNA"/>
</dbReference>
<dbReference type="Proteomes" id="UP000019132">
    <property type="component" value="Unassembled WGS sequence"/>
</dbReference>
<dbReference type="EnsemblProtists" id="PYU1_T009305">
    <property type="protein sequence ID" value="PYU1_T009305"/>
    <property type="gene ID" value="PYU1_G009287"/>
</dbReference>
<name>K3WWF7_GLOUD</name>
<dbReference type="OMA" id="CEVAFTS"/>
<evidence type="ECO:0000313" key="2">
    <source>
        <dbReference type="Proteomes" id="UP000019132"/>
    </source>
</evidence>
<dbReference type="InParanoid" id="K3WWF7"/>
<dbReference type="VEuPathDB" id="FungiDB:PYU1_G009287"/>
<organism evidence="1 2">
    <name type="scientific">Globisporangium ultimum (strain ATCC 200006 / CBS 805.95 / DAOM BR144)</name>
    <name type="common">Pythium ultimum</name>
    <dbReference type="NCBI Taxonomy" id="431595"/>
    <lineage>
        <taxon>Eukaryota</taxon>
        <taxon>Sar</taxon>
        <taxon>Stramenopiles</taxon>
        <taxon>Oomycota</taxon>
        <taxon>Peronosporomycetes</taxon>
        <taxon>Pythiales</taxon>
        <taxon>Pythiaceae</taxon>
        <taxon>Globisporangium</taxon>
    </lineage>
</organism>
<dbReference type="AlphaFoldDB" id="K3WWF7"/>
<dbReference type="eggNOG" id="ENOG502RZCC">
    <property type="taxonomic scope" value="Eukaryota"/>
</dbReference>
<reference evidence="1" key="3">
    <citation type="submission" date="2015-02" db="UniProtKB">
        <authorList>
            <consortium name="EnsemblProtists"/>
        </authorList>
    </citation>
    <scope>IDENTIFICATION</scope>
    <source>
        <strain evidence="1">DAOM BR144</strain>
    </source>
</reference>
<dbReference type="STRING" id="431595.K3WWF7"/>
<dbReference type="Gene3D" id="1.25.40.20">
    <property type="entry name" value="Ankyrin repeat-containing domain"/>
    <property type="match status" value="3"/>
</dbReference>
<proteinExistence type="predicted"/>
<accession>K3WWF7</accession>
<reference evidence="2" key="1">
    <citation type="journal article" date="2010" name="Genome Biol.">
        <title>Genome sequence of the necrotrophic plant pathogen Pythium ultimum reveals original pathogenicity mechanisms and effector repertoire.</title>
        <authorList>
            <person name="Levesque C.A."/>
            <person name="Brouwer H."/>
            <person name="Cano L."/>
            <person name="Hamilton J.P."/>
            <person name="Holt C."/>
            <person name="Huitema E."/>
            <person name="Raffaele S."/>
            <person name="Robideau G.P."/>
            <person name="Thines M."/>
            <person name="Win J."/>
            <person name="Zerillo M.M."/>
            <person name="Beakes G.W."/>
            <person name="Boore J.L."/>
            <person name="Busam D."/>
            <person name="Dumas B."/>
            <person name="Ferriera S."/>
            <person name="Fuerstenberg S.I."/>
            <person name="Gachon C.M."/>
            <person name="Gaulin E."/>
            <person name="Govers F."/>
            <person name="Grenville-Briggs L."/>
            <person name="Horner N."/>
            <person name="Hostetler J."/>
            <person name="Jiang R.H."/>
            <person name="Johnson J."/>
            <person name="Krajaejun T."/>
            <person name="Lin H."/>
            <person name="Meijer H.J."/>
            <person name="Moore B."/>
            <person name="Morris P."/>
            <person name="Phuntmart V."/>
            <person name="Puiu D."/>
            <person name="Shetty J."/>
            <person name="Stajich J.E."/>
            <person name="Tripathy S."/>
            <person name="Wawra S."/>
            <person name="van West P."/>
            <person name="Whitty B.R."/>
            <person name="Coutinho P.M."/>
            <person name="Henrissat B."/>
            <person name="Martin F."/>
            <person name="Thomas P.D."/>
            <person name="Tyler B.M."/>
            <person name="De Vries R.P."/>
            <person name="Kamoun S."/>
            <person name="Yandell M."/>
            <person name="Tisserat N."/>
            <person name="Buell C.R."/>
        </authorList>
    </citation>
    <scope>NUCLEOTIDE SEQUENCE</scope>
    <source>
        <strain evidence="2">DAOM:BR144</strain>
    </source>
</reference>
<dbReference type="SUPFAM" id="SSF48403">
    <property type="entry name" value="Ankyrin repeat"/>
    <property type="match status" value="1"/>
</dbReference>
<dbReference type="InterPro" id="IPR052050">
    <property type="entry name" value="SecEffector_AnkRepeat"/>
</dbReference>
<dbReference type="PANTHER" id="PTHR46586:SF3">
    <property type="entry name" value="ANKYRIN REPEAT-CONTAINING PROTEIN"/>
    <property type="match status" value="1"/>
</dbReference>
<protein>
    <submittedName>
        <fullName evidence="1">Uncharacterized protein</fullName>
    </submittedName>
</protein>
<evidence type="ECO:0000313" key="1">
    <source>
        <dbReference type="EnsemblProtists" id="PYU1_T009305"/>
    </source>
</evidence>
<dbReference type="InterPro" id="IPR036770">
    <property type="entry name" value="Ankyrin_rpt-contain_sf"/>
</dbReference>
<sequence length="587" mass="66295">MAAHHWAESAAASVCRHLPARMQALPHVVLTLCELLDVSRGFASVLSAARHESVALLRRVAAHEDARWRTAGLSQTRVACYQQQQFTLIMKRIVIESGALDVAIWLRDEYYPPGRITPRMLTIAAQRGHVHVVEWLITTFPDTQVSDPFPLLKCGHLGIAQWWWWRNHERTSTSAAFAIDIVASLGHLEILQFMIAHAPISLVAQRKSIIVEKAAERGHEHIVQWLLLDENDELKNDVNISKAFIAAVRNGEFQVAKYLHAIRPEQAICTGFVMHRAALSGNLELLEWVLKHLEEGCEVAFTSNSMELGSMANHWNLLKWLHKRSYPFSTPTIFMLAVTSGDVKNVEWLYQNYRDIWDASSKDSWAKIAARGGCLDMIQWLHKKGAPFTKEVMDAAAASGHLEVVKWLHEHRAEGCTKRAMDEAAALGHLEVVQFLHTNRREGCTTFAMDGAAEDGRLDIVEFLHYNRSEGCTQTAMDQAAYIGSLDIVKFLHENRTEGCTTWAMDACSDASILDFLHRYRDEGCTGVACLEAARSGNIEVLEWLYSYKRELVDLTIVREAAMENLQFHVSLWADAIQEEKQILDNL</sequence>